<dbReference type="PANTHER" id="PTHR47829:SF3">
    <property type="entry name" value="AMINOGLYCOSIDE PHOSPHOTRANSFERASE DOMAIN-CONTAINING PROTEIN"/>
    <property type="match status" value="1"/>
</dbReference>
<dbReference type="AlphaFoldDB" id="A0A2S5T5K7"/>
<dbReference type="PANTHER" id="PTHR47829">
    <property type="entry name" value="HYDROLASE, PUTATIVE (AFU_ORTHOLOGUE AFUA_1G12880)-RELATED"/>
    <property type="match status" value="1"/>
</dbReference>
<comment type="caution">
    <text evidence="2">The sequence shown here is derived from an EMBL/GenBank/DDBJ whole genome shotgun (WGS) entry which is preliminary data.</text>
</comment>
<accession>A0A2S5T5K7</accession>
<organism evidence="2 3">
    <name type="scientific">Caldimonas thermodepolymerans</name>
    <dbReference type="NCBI Taxonomy" id="215580"/>
    <lineage>
        <taxon>Bacteria</taxon>
        <taxon>Pseudomonadati</taxon>
        <taxon>Pseudomonadota</taxon>
        <taxon>Betaproteobacteria</taxon>
        <taxon>Burkholderiales</taxon>
        <taxon>Sphaerotilaceae</taxon>
        <taxon>Caldimonas</taxon>
    </lineage>
</organism>
<feature type="domain" description="Aminoglycoside phosphotransferase" evidence="1">
    <location>
        <begin position="37"/>
        <end position="273"/>
    </location>
</feature>
<dbReference type="RefSeq" id="WP_104357143.1">
    <property type="nucleotide sequence ID" value="NZ_CP064338.1"/>
</dbReference>
<evidence type="ECO:0000313" key="2">
    <source>
        <dbReference type="EMBL" id="PPE70168.1"/>
    </source>
</evidence>
<dbReference type="Pfam" id="PF01636">
    <property type="entry name" value="APH"/>
    <property type="match status" value="1"/>
</dbReference>
<dbReference type="Proteomes" id="UP000239406">
    <property type="component" value="Unassembled WGS sequence"/>
</dbReference>
<evidence type="ECO:0000259" key="1">
    <source>
        <dbReference type="Pfam" id="PF01636"/>
    </source>
</evidence>
<dbReference type="GO" id="GO:0016740">
    <property type="term" value="F:transferase activity"/>
    <property type="evidence" value="ECO:0007669"/>
    <property type="project" value="UniProtKB-KW"/>
</dbReference>
<sequence length="352" mass="39522">MSASTAQTAGLPPGFDVGRLEQYLHAHVEGYAGPLQVQRFPDGQSNPTYLLATPTRRYVLRKKPHGQLLPSAHAVEREYRVIRALHGRGVPVARPYCLCEDDAVVGTPFYVMEYVHGRVLWDPTLPGMQPAERTALYDEINRVVAALHAIDPASVGLADYGRPGNYFERQIARWTRQYRASETEPIPAMDALIEWLPQHIPAVEENAIVHGDLRLDNLIFHPTEPRILAVLDWELSTLGHPLADFAYHMLTWRLSADEFRGMRGADLAALGIPDERTYLDLYCRRTGRAPVPAHEWDFYLAYSMFRLAAILQGILKRAYDGNASSAHALETGRRARPIAEAGWRQAQAAVTR</sequence>
<reference evidence="2 3" key="1">
    <citation type="submission" date="2018-02" db="EMBL/GenBank/DDBJ databases">
        <title>Reclassifiation of [Polyangium] brachysporum DSM 7029 as Guopingzhaonella breviflexa gen. nov., sp. nov., a member of the family Comamonadaceae.</title>
        <authorList>
            <person name="Tang B."/>
        </authorList>
    </citation>
    <scope>NUCLEOTIDE SEQUENCE [LARGE SCALE GENOMIC DNA]</scope>
    <source>
        <strain evidence="2 3">DSM 15344</strain>
    </source>
</reference>
<dbReference type="Gene3D" id="3.90.1200.10">
    <property type="match status" value="1"/>
</dbReference>
<keyword evidence="3" id="KW-1185">Reference proteome</keyword>
<dbReference type="EMBL" id="PSNY01000007">
    <property type="protein sequence ID" value="PPE70168.1"/>
    <property type="molecule type" value="Genomic_DNA"/>
</dbReference>
<protein>
    <submittedName>
        <fullName evidence="2">Phosphotransferase family protein</fullName>
    </submittedName>
</protein>
<gene>
    <name evidence="2" type="ORF">C1702_07880</name>
</gene>
<keyword evidence="2" id="KW-0808">Transferase</keyword>
<dbReference type="InterPro" id="IPR041726">
    <property type="entry name" value="ACAD10_11_N"/>
</dbReference>
<proteinExistence type="predicted"/>
<dbReference type="InterPro" id="IPR052898">
    <property type="entry name" value="ACAD10-like"/>
</dbReference>
<evidence type="ECO:0000313" key="3">
    <source>
        <dbReference type="Proteomes" id="UP000239406"/>
    </source>
</evidence>
<dbReference type="CDD" id="cd05154">
    <property type="entry name" value="ACAD10_11_N-like"/>
    <property type="match status" value="1"/>
</dbReference>
<dbReference type="InterPro" id="IPR011009">
    <property type="entry name" value="Kinase-like_dom_sf"/>
</dbReference>
<dbReference type="InterPro" id="IPR002575">
    <property type="entry name" value="Aminoglycoside_PTrfase"/>
</dbReference>
<dbReference type="SUPFAM" id="SSF56112">
    <property type="entry name" value="Protein kinase-like (PK-like)"/>
    <property type="match status" value="1"/>
</dbReference>
<dbReference type="Gene3D" id="3.30.200.20">
    <property type="entry name" value="Phosphorylase Kinase, domain 1"/>
    <property type="match status" value="1"/>
</dbReference>
<name>A0A2S5T5K7_9BURK</name>